<reference evidence="2 5" key="2">
    <citation type="submission" date="2016-10" db="EMBL/GenBank/DDBJ databases">
        <title>The whole genome sequencing and assembly of Aeribacillus pallidus KCTC3564 strain.</title>
        <authorList>
            <person name="Lee Y.-J."/>
            <person name="Park M.-K."/>
            <person name="Yi H."/>
            <person name="Bahn Y.-S."/>
            <person name="Kim J.F."/>
            <person name="Lee D.-W."/>
        </authorList>
    </citation>
    <scope>NUCLEOTIDE SEQUENCE [LARGE SCALE GENOMIC DNA]</scope>
    <source>
        <strain evidence="2 5">KCTC3564</strain>
    </source>
</reference>
<dbReference type="EMBL" id="CP017703">
    <property type="protein sequence ID" value="ASS91979.1"/>
    <property type="molecule type" value="Genomic_DNA"/>
</dbReference>
<evidence type="ECO:0000313" key="5">
    <source>
        <dbReference type="Proteomes" id="UP000214606"/>
    </source>
</evidence>
<organism evidence="3 4">
    <name type="scientific">Aeribacillus pallidus</name>
    <dbReference type="NCBI Taxonomy" id="33936"/>
    <lineage>
        <taxon>Bacteria</taxon>
        <taxon>Bacillati</taxon>
        <taxon>Bacillota</taxon>
        <taxon>Bacilli</taxon>
        <taxon>Bacillales</taxon>
        <taxon>Bacillaceae</taxon>
        <taxon>Aeribacillus</taxon>
    </lineage>
</organism>
<dbReference type="EMBL" id="LWBR01000024">
    <property type="protein sequence ID" value="KZN96259.1"/>
    <property type="molecule type" value="Genomic_DNA"/>
</dbReference>
<dbReference type="Proteomes" id="UP000076476">
    <property type="component" value="Unassembled WGS sequence"/>
</dbReference>
<dbReference type="STRING" id="33936.AZI98_09385"/>
<reference evidence="3 4" key="1">
    <citation type="submission" date="2016-04" db="EMBL/GenBank/DDBJ databases">
        <title>Draft genome sequence of Aeribacillus pallidus 8m3 from petroleum reservoir.</title>
        <authorList>
            <person name="Poltaraus A.B."/>
            <person name="Nazina T.N."/>
            <person name="Tourova T.P."/>
            <person name="Malakho S.M."/>
            <person name="Korshunova A.V."/>
            <person name="Sokolova D.S."/>
        </authorList>
    </citation>
    <scope>NUCLEOTIDE SEQUENCE [LARGE SCALE GENOMIC DNA]</scope>
    <source>
        <strain evidence="3 4">8m3</strain>
    </source>
</reference>
<feature type="transmembrane region" description="Helical" evidence="1">
    <location>
        <begin position="20"/>
        <end position="39"/>
    </location>
</feature>
<evidence type="ECO:0000313" key="4">
    <source>
        <dbReference type="Proteomes" id="UP000076476"/>
    </source>
</evidence>
<dbReference type="KEGG" id="apak:AP3564_18495"/>
<evidence type="ECO:0000313" key="2">
    <source>
        <dbReference type="EMBL" id="ASS91979.1"/>
    </source>
</evidence>
<proteinExistence type="predicted"/>
<keyword evidence="1" id="KW-0812">Transmembrane</keyword>
<name>A0A165XPG5_9BACI</name>
<dbReference type="OrthoDB" id="1633470at2"/>
<sequence length="389" mass="43862">MKHRRMVVTVDRTSLKKIILAGFFLIIFMFFITGLLTSIKIEYRPASSSIHEITGNINGRMFLHLLNFENHYFSQGLEESKPDFSVSSVLFQLTTSINPDDPRSLLGRELPGFTLFDGDIIVAGEGTNYTNMPIESAPPTEVLLEEREASIDKLEDVEGEEKPKQSPNLTTNGKKVVFIYHTHTTESYYPLLNGAKSPFHSKANVTLVGEKFGQELEERGIGAVVDKTNFQTVLNEKKWKYYKSYDASRPVVQEALASNRDLQYIFDIHRDSQKRDKTTITINGKSYAKIAFVIGGNNPNADKNKKIAQNLHKLFEKKYPGLSRGVFSKKGEGVNGVYNQDLSENSLLIEFGGVDNNMEELSRTVEAVANIFSEYYWQAEKVSGSVQNE</sequence>
<evidence type="ECO:0000313" key="3">
    <source>
        <dbReference type="EMBL" id="KZN96259.1"/>
    </source>
</evidence>
<accession>A0A163YVT4</accession>
<dbReference type="NCBIfam" id="TIGR02867">
    <property type="entry name" value="spore_II_P"/>
    <property type="match status" value="1"/>
</dbReference>
<dbReference type="Pfam" id="PF07454">
    <property type="entry name" value="SpoIIP"/>
    <property type="match status" value="1"/>
</dbReference>
<accession>A0A165XPG5</accession>
<dbReference type="InterPro" id="IPR010897">
    <property type="entry name" value="Spore_II_P"/>
</dbReference>
<keyword evidence="1" id="KW-0472">Membrane</keyword>
<dbReference type="AlphaFoldDB" id="A0A165XPG5"/>
<dbReference type="Proteomes" id="UP000214606">
    <property type="component" value="Chromosome"/>
</dbReference>
<dbReference type="RefSeq" id="WP_063388019.1">
    <property type="nucleotide sequence ID" value="NZ_CP017703.1"/>
</dbReference>
<keyword evidence="4" id="KW-1185">Reference proteome</keyword>
<evidence type="ECO:0000256" key="1">
    <source>
        <dbReference type="SAM" id="Phobius"/>
    </source>
</evidence>
<dbReference type="SUPFAM" id="SSF53187">
    <property type="entry name" value="Zn-dependent exopeptidases"/>
    <property type="match status" value="1"/>
</dbReference>
<keyword evidence="1" id="KW-1133">Transmembrane helix</keyword>
<protein>
    <submittedName>
        <fullName evidence="3">Stage II sporulation protein P</fullName>
    </submittedName>
</protein>
<gene>
    <name evidence="2" type="ORF">AP3564_18495</name>
    <name evidence="3" type="ORF">AZI98_09385</name>
</gene>